<gene>
    <name evidence="10" type="ORF">I215_06082</name>
</gene>
<dbReference type="GO" id="GO:0016020">
    <property type="term" value="C:membrane"/>
    <property type="evidence" value="ECO:0007669"/>
    <property type="project" value="UniProtKB-SubCell"/>
</dbReference>
<dbReference type="STRING" id="555500.I215_06082"/>
<dbReference type="GO" id="GO:0004252">
    <property type="term" value="F:serine-type endopeptidase activity"/>
    <property type="evidence" value="ECO:0007669"/>
    <property type="project" value="InterPro"/>
</dbReference>
<keyword evidence="11" id="KW-1185">Reference proteome</keyword>
<comment type="caution">
    <text evidence="10">The sequence shown here is derived from an EMBL/GenBank/DDBJ whole genome shotgun (WGS) entry which is preliminary data.</text>
</comment>
<protein>
    <submittedName>
        <fullName evidence="10">Putative transmembrane rhomboid family protein</fullName>
    </submittedName>
</protein>
<feature type="transmembrane region" description="Helical" evidence="7">
    <location>
        <begin position="129"/>
        <end position="148"/>
    </location>
</feature>
<dbReference type="PANTHER" id="PTHR43731:SF14">
    <property type="entry name" value="PRESENILIN-ASSOCIATED RHOMBOID-LIKE PROTEIN, MITOCHONDRIAL"/>
    <property type="match status" value="1"/>
</dbReference>
<feature type="transmembrane region" description="Helical" evidence="7">
    <location>
        <begin position="187"/>
        <end position="203"/>
    </location>
</feature>
<dbReference type="SUPFAM" id="SSF144091">
    <property type="entry name" value="Rhomboid-like"/>
    <property type="match status" value="1"/>
</dbReference>
<dbReference type="InterPro" id="IPR046483">
    <property type="entry name" value="DUF6576"/>
</dbReference>
<evidence type="ECO:0000256" key="3">
    <source>
        <dbReference type="ARBA" id="ARBA00022692"/>
    </source>
</evidence>
<accession>K2PTC4</accession>
<evidence type="ECO:0000259" key="8">
    <source>
        <dbReference type="Pfam" id="PF01694"/>
    </source>
</evidence>
<name>K2PTC4_9FLAO</name>
<keyword evidence="6 7" id="KW-0472">Membrane</keyword>
<keyword evidence="4" id="KW-0378">Hydrolase</keyword>
<dbReference type="AlphaFoldDB" id="K2PTC4"/>
<evidence type="ECO:0000256" key="5">
    <source>
        <dbReference type="ARBA" id="ARBA00022989"/>
    </source>
</evidence>
<feature type="transmembrane region" description="Helical" evidence="7">
    <location>
        <begin position="160"/>
        <end position="181"/>
    </location>
</feature>
<dbReference type="EMBL" id="AMSG01000005">
    <property type="protein sequence ID" value="EKF55780.1"/>
    <property type="molecule type" value="Genomic_DNA"/>
</dbReference>
<keyword evidence="5 7" id="KW-1133">Transmembrane helix</keyword>
<evidence type="ECO:0000313" key="10">
    <source>
        <dbReference type="EMBL" id="EKF55780.1"/>
    </source>
</evidence>
<feature type="transmembrane region" description="Helical" evidence="7">
    <location>
        <begin position="62"/>
        <end position="89"/>
    </location>
</feature>
<feature type="domain" description="DUF6576" evidence="9">
    <location>
        <begin position="255"/>
        <end position="282"/>
    </location>
</feature>
<proteinExistence type="inferred from homology"/>
<dbReference type="Pfam" id="PF01694">
    <property type="entry name" value="Rhomboid"/>
    <property type="match status" value="1"/>
</dbReference>
<dbReference type="Pfam" id="PF20216">
    <property type="entry name" value="DUF6576"/>
    <property type="match status" value="1"/>
</dbReference>
<dbReference type="InterPro" id="IPR050925">
    <property type="entry name" value="Rhomboid_protease_S54"/>
</dbReference>
<evidence type="ECO:0000256" key="2">
    <source>
        <dbReference type="ARBA" id="ARBA00009045"/>
    </source>
</evidence>
<evidence type="ECO:0000256" key="4">
    <source>
        <dbReference type="ARBA" id="ARBA00022801"/>
    </source>
</evidence>
<comment type="subcellular location">
    <subcellularLocation>
        <location evidence="1">Membrane</location>
        <topology evidence="1">Multi-pass membrane protein</topology>
    </subcellularLocation>
</comment>
<organism evidence="10 11">
    <name type="scientific">Galbibacter marinus</name>
    <dbReference type="NCBI Taxonomy" id="555500"/>
    <lineage>
        <taxon>Bacteria</taxon>
        <taxon>Pseudomonadati</taxon>
        <taxon>Bacteroidota</taxon>
        <taxon>Flavobacteriia</taxon>
        <taxon>Flavobacteriales</taxon>
        <taxon>Flavobacteriaceae</taxon>
        <taxon>Galbibacter</taxon>
    </lineage>
</organism>
<evidence type="ECO:0000256" key="1">
    <source>
        <dbReference type="ARBA" id="ARBA00004141"/>
    </source>
</evidence>
<dbReference type="Gene3D" id="1.20.1540.10">
    <property type="entry name" value="Rhomboid-like"/>
    <property type="match status" value="1"/>
</dbReference>
<feature type="domain" description="Peptidase S54 rhomboid" evidence="8">
    <location>
        <begin position="61"/>
        <end position="204"/>
    </location>
</feature>
<keyword evidence="3 7" id="KW-0812">Transmembrane</keyword>
<feature type="transmembrane region" description="Helical" evidence="7">
    <location>
        <begin position="21"/>
        <end position="42"/>
    </location>
</feature>
<dbReference type="RefSeq" id="WP_008991088.1">
    <property type="nucleotide sequence ID" value="NZ_AMSG01000005.1"/>
</dbReference>
<evidence type="ECO:0000313" key="11">
    <source>
        <dbReference type="Proteomes" id="UP000007364"/>
    </source>
</evidence>
<dbReference type="PANTHER" id="PTHR43731">
    <property type="entry name" value="RHOMBOID PROTEASE"/>
    <property type="match status" value="1"/>
</dbReference>
<dbReference type="Proteomes" id="UP000007364">
    <property type="component" value="Unassembled WGS sequence"/>
</dbReference>
<dbReference type="OrthoDB" id="680602at2"/>
<evidence type="ECO:0000256" key="6">
    <source>
        <dbReference type="ARBA" id="ARBA00023136"/>
    </source>
</evidence>
<reference evidence="10 11" key="1">
    <citation type="journal article" date="2012" name="J. Bacteriol.">
        <title>Genome Sequence of Galbibacter marinum Type Strain ck-I2-15.</title>
        <authorList>
            <person name="Lai Q."/>
            <person name="Li C."/>
            <person name="Shao Z."/>
        </authorList>
    </citation>
    <scope>NUCLEOTIDE SEQUENCE [LARGE SCALE GENOMIC DNA]</scope>
    <source>
        <strain evidence="11">ck-I2-15</strain>
    </source>
</reference>
<dbReference type="InterPro" id="IPR022764">
    <property type="entry name" value="Peptidase_S54_rhomboid_dom"/>
</dbReference>
<dbReference type="InterPro" id="IPR035952">
    <property type="entry name" value="Rhomboid-like_sf"/>
</dbReference>
<feature type="transmembrane region" description="Helical" evidence="7">
    <location>
        <begin position="101"/>
        <end position="123"/>
    </location>
</feature>
<dbReference type="eggNOG" id="COG0705">
    <property type="taxonomic scope" value="Bacteria"/>
</dbReference>
<dbReference type="PATRIC" id="fig|555500.3.peg.1260"/>
<sequence length="288" mass="32418">MGIRDEINMKFSALNIAEKLIIINTAVFIINALVVFLFQLPIDFIMGWFELPKGFDDYIIQPWALITYSFFHGSFMHLFWNMLLLFFVGRFFLMIHPTKRFISLYILGAMAGGLLFLLSYNIFPVFSGVNSSLIGASAAVMAVMIFVCTSMPHQEVKLFFILNVKLWYIGAALVLLDLVSLPFSNSGGHLAHLGGALLGFVYAKKLQQGNDMGRGIYMIMDSVSSLFSKSKKAPMRTVYRSKKSRKGNAPEISDHQKKIDAILDKISKSGYESLSREEKDFLFNAGKD</sequence>
<evidence type="ECO:0000259" key="9">
    <source>
        <dbReference type="Pfam" id="PF20216"/>
    </source>
</evidence>
<comment type="similarity">
    <text evidence="2">Belongs to the peptidase S54 family.</text>
</comment>
<evidence type="ECO:0000256" key="7">
    <source>
        <dbReference type="SAM" id="Phobius"/>
    </source>
</evidence>